<name>A0A836CQL2_9STRA</name>
<feature type="repeat" description="PPR" evidence="2">
    <location>
        <begin position="455"/>
        <end position="489"/>
    </location>
</feature>
<sequence>MAAGDAAGVPSSDSSGYGISIELDSNSKASTTVRSALRSTVPSSSPGLHTQLSQQSASALPHFQQQQQSQDLQQRRQKHGDTSAATAADAKQQPLQQRRPGNSPQLREALRRGHSGAVLQALQSMLESGNTPDAGMFDAAVALCMGNGQWRLGLKAFEHHLESAESQGRLPPLASFRLVIRGLYGARQPDPAVAVLHVALRGAPSSSGGGSGGAAVADPELCCLVLDLCADKRRMGLAEGVVAAMARARVTLSAVAYCILIKGYGRQRRAHMVDGALGAMRKARVVPDVVTLNAAVDAYVRCGELRRAQQVVRAMEASGGAGGAGAVPPNTRTYNTLIKGLGQAGRLEDAFAVARAMTAPGCRPDAVTANSLIEACIRCGQLTRAHALLRAPPPALDGSSSSGGGSGSGGSSAAPQWTPSVEAYTAVLTGFADAGDRQGALAVFQEMSAAGVEANLVTYTALLGACVKAGELEDARRVFAALQAKGRRTPALKPNTITYNTLIAGLCQGGGGAAAGGLAQRRGAGRSRTESHRGGAQRLAVAQPPSAPAFPLPAGIQEALKLLLDMRRKGVPPSEATVNAILDGMVSLSPPRMAEAEALRSLMTGWGLAPNSVTYSILIKGHRRCGNLESARAAFEELIAGAATATPDAGSSGGGSGDQGGRRGIGRHAGGGRGGGACVDVRALNCFLDACVRCGDVPLALATLADAARNPQQPAAAAAAAAADAPPPPRIDVRPDAVSYSTVALALARGGGAGARAAIALYEEMRARGLAPDAILVDGLLRACVARPRAGAAADGLRPEDGRRILADLVALGWDAAAVQEREEVLRAAVAALSEVWKAGRRGGGGRDGGGGSSGDGARAASSRLFDKYGWNSMDSNFKII</sequence>
<reference evidence="4" key="1">
    <citation type="submission" date="2021-02" db="EMBL/GenBank/DDBJ databases">
        <title>First Annotated Genome of the Yellow-green Alga Tribonema minus.</title>
        <authorList>
            <person name="Mahan K.M."/>
        </authorList>
    </citation>
    <scope>NUCLEOTIDE SEQUENCE</scope>
    <source>
        <strain evidence="4">UTEX B ZZ1240</strain>
    </source>
</reference>
<dbReference type="PROSITE" id="PS51375">
    <property type="entry name" value="PPR"/>
    <property type="match status" value="6"/>
</dbReference>
<feature type="repeat" description="PPR" evidence="2">
    <location>
        <begin position="420"/>
        <end position="454"/>
    </location>
</feature>
<accession>A0A836CQL2</accession>
<dbReference type="Pfam" id="PF13041">
    <property type="entry name" value="PPR_2"/>
    <property type="match status" value="1"/>
</dbReference>
<evidence type="ECO:0008006" key="6">
    <source>
        <dbReference type="Google" id="ProtNLM"/>
    </source>
</evidence>
<dbReference type="Pfam" id="PF13812">
    <property type="entry name" value="PPR_3"/>
    <property type="match status" value="2"/>
</dbReference>
<dbReference type="PANTHER" id="PTHR46128">
    <property type="entry name" value="MITOCHONDRIAL GROUP I INTRON SPLICING FACTOR CCM1"/>
    <property type="match status" value="1"/>
</dbReference>
<feature type="compositionally biased region" description="Gly residues" evidence="3">
    <location>
        <begin position="651"/>
        <end position="672"/>
    </location>
</feature>
<evidence type="ECO:0000313" key="4">
    <source>
        <dbReference type="EMBL" id="KAG5192026.1"/>
    </source>
</evidence>
<dbReference type="NCBIfam" id="TIGR00756">
    <property type="entry name" value="PPR"/>
    <property type="match status" value="4"/>
</dbReference>
<feature type="repeat" description="PPR" evidence="2">
    <location>
        <begin position="330"/>
        <end position="364"/>
    </location>
</feature>
<protein>
    <recommendedName>
        <fullName evidence="6">Pentacotripeptide-repeat region of PRORP domain-containing protein</fullName>
    </recommendedName>
</protein>
<evidence type="ECO:0000313" key="5">
    <source>
        <dbReference type="Proteomes" id="UP000664859"/>
    </source>
</evidence>
<evidence type="ECO:0000256" key="3">
    <source>
        <dbReference type="SAM" id="MobiDB-lite"/>
    </source>
</evidence>
<proteinExistence type="inferred from homology"/>
<dbReference type="InterPro" id="IPR002885">
    <property type="entry name" value="PPR_rpt"/>
</dbReference>
<dbReference type="EMBL" id="JAFCMP010000012">
    <property type="protein sequence ID" value="KAG5192026.1"/>
    <property type="molecule type" value="Genomic_DNA"/>
</dbReference>
<evidence type="ECO:0000256" key="1">
    <source>
        <dbReference type="ARBA" id="ARBA00007626"/>
    </source>
</evidence>
<dbReference type="OrthoDB" id="44725at2759"/>
<feature type="repeat" description="PPR" evidence="2">
    <location>
        <begin position="736"/>
        <end position="772"/>
    </location>
</feature>
<evidence type="ECO:0000256" key="2">
    <source>
        <dbReference type="PROSITE-ProRule" id="PRU00708"/>
    </source>
</evidence>
<keyword evidence="5" id="KW-1185">Reference proteome</keyword>
<dbReference type="Gene3D" id="1.25.40.10">
    <property type="entry name" value="Tetratricopeptide repeat domain"/>
    <property type="match status" value="5"/>
</dbReference>
<feature type="region of interest" description="Disordered" evidence="3">
    <location>
        <begin position="1"/>
        <end position="111"/>
    </location>
</feature>
<feature type="repeat" description="PPR" evidence="2">
    <location>
        <begin position="288"/>
        <end position="322"/>
    </location>
</feature>
<feature type="region of interest" description="Disordered" evidence="3">
    <location>
        <begin position="391"/>
        <end position="415"/>
    </location>
</feature>
<dbReference type="PANTHER" id="PTHR46128:SF211">
    <property type="entry name" value="PENTACOTRIPEPTIDE-REPEAT REGION OF PRORP DOMAIN-CONTAINING PROTEIN"/>
    <property type="match status" value="1"/>
</dbReference>
<dbReference type="Proteomes" id="UP000664859">
    <property type="component" value="Unassembled WGS sequence"/>
</dbReference>
<gene>
    <name evidence="4" type="ORF">JKP88DRAFT_294442</name>
</gene>
<feature type="compositionally biased region" description="Gly residues" evidence="3">
    <location>
        <begin position="401"/>
        <end position="410"/>
    </location>
</feature>
<organism evidence="4 5">
    <name type="scientific">Tribonema minus</name>
    <dbReference type="NCBI Taxonomy" id="303371"/>
    <lineage>
        <taxon>Eukaryota</taxon>
        <taxon>Sar</taxon>
        <taxon>Stramenopiles</taxon>
        <taxon>Ochrophyta</taxon>
        <taxon>PX clade</taxon>
        <taxon>Xanthophyceae</taxon>
        <taxon>Tribonematales</taxon>
        <taxon>Tribonemataceae</taxon>
        <taxon>Tribonema</taxon>
    </lineage>
</organism>
<comment type="caution">
    <text evidence="4">The sequence shown here is derived from an EMBL/GenBank/DDBJ whole genome shotgun (WGS) entry which is preliminary data.</text>
</comment>
<dbReference type="AlphaFoldDB" id="A0A836CQL2"/>
<feature type="compositionally biased region" description="Polar residues" evidence="3">
    <location>
        <begin position="93"/>
        <end position="105"/>
    </location>
</feature>
<dbReference type="InterPro" id="IPR011990">
    <property type="entry name" value="TPR-like_helical_dom_sf"/>
</dbReference>
<feature type="compositionally biased region" description="Polar residues" evidence="3">
    <location>
        <begin position="11"/>
        <end position="58"/>
    </location>
</feature>
<dbReference type="Pfam" id="PF12854">
    <property type="entry name" value="PPR_1"/>
    <property type="match status" value="1"/>
</dbReference>
<feature type="region of interest" description="Disordered" evidence="3">
    <location>
        <begin position="645"/>
        <end position="672"/>
    </location>
</feature>
<feature type="repeat" description="PPR" evidence="2">
    <location>
        <begin position="611"/>
        <end position="645"/>
    </location>
</feature>
<dbReference type="InterPro" id="IPR050872">
    <property type="entry name" value="PPR_P_subfamily"/>
</dbReference>
<comment type="similarity">
    <text evidence="1">Belongs to the PPR family. P subfamily.</text>
</comment>